<sequence length="1279" mass="142458">MTNMTKILKGKKILKSKSAQFKCSKVIKKSQTPNIHGLIVSGNQPEVFWSGKNDFIQRWNLGIDKLTTGSDAFVGSLEILMNPKWLVTGGNDWVKLWDVTTGQQLHQFEGRSRPQLKRWQIIGPSQIAIACGTHYHFKVKGTDQDGQDFPLSQVTWTATGGTIDDHGNFNAEQEGGKFKVKATVRNESKEVSVILRKLTTIEISPKFVEITPGEQPKIQVQGLDQYGNKIAIGSINWTASSGKIEGNRFICDPNAKGKITLTATDTQTNIKRSVDVIVRSALRRIEIHPEQCTLEPNQPQEFEIKGFDQANEELEIDCNKIIWQTNGGRIQGQKTFIAGPDEKGSFQVTAQIEQYSATADVTISPVLKGLTICPEEVRLEPYQPYTFKVTGLDQHQQEIIDLPEVQWKTTDGTIEKQGHNEYQFTPGENIVKVNVTAMVGDYKAKAIVKVCKLETLSLLASPTTVEFGQLVELTLQGFDNFGDPIELGPIVWDSQGKGRIEDDRIFYAGHVEEQVTITATAKGVSKSITINVIEPPRLTNLVISPSSGYQITPDDQPYFTVEGLDQRGNPVPTGPINWRASSGNMDENRLSPDHNTKGKITVTATATQTNIQQSVDVIVRSALRRIEIHPEQCTLEPNQPQEFKIKGFDQANEEIEIDCNKIIWQTNGGWIEGQKTFIAGHHEKGSFQITAWIEQYSATADVIISPVLRKLTISPEQVRLEPYQSCPFQVKGFDQHQQEIIDLPEVQWEAADGRINKQGYNECIFTASENGGEVIVTAKGRNCQADAVVFIEKLEKLILTDSVTTVEFGNSVQLTVRGLDNFNNPREPRQIHWEVEGDGRLDESNRIFYSGHVEEAVTITVREKGVSDSITINVIEPPRLTKLVISPSSGYQITPDDHPCFTVQGLDQRGHEIQIGPLQWSWTGCSMEGNMFIPDSNAKGTYTVKVTETQANLTEKVDVNVISVLKRMEIHPQHSISLEPQEEKAFTVKGFDQTGAPIELKRIQWECSRGGKIDRNGVFIGNYNKKPEVEVQATGTCGRRTLTESVQVTLLPVLKDLEIQAQSPIQLKPEESYPFTVIGFDQYDNEIETGKIDWDSTGGEIDENGQFTADRDAKGKFLVTATVTRETKSQQRLKVARLGLYLIFISWLVSLDWVQDLVREEVTPQENDPNPDPELLIATDLNLWMQQWFVKQIARLLSWILRGVAQICLNQGIEIITDSVELTVIPVLREFKLNPESVTLQPGQKQIFTVIGLDRAHLGVGGGVPFGSVSGGASGEGLG</sequence>
<accession>A0ABT2MMJ7</accession>
<evidence type="ECO:0000313" key="1">
    <source>
        <dbReference type="EMBL" id="MCT7965965.1"/>
    </source>
</evidence>
<dbReference type="SUPFAM" id="SSF50978">
    <property type="entry name" value="WD40 repeat-like"/>
    <property type="match status" value="1"/>
</dbReference>
<dbReference type="RefSeq" id="WP_368005750.1">
    <property type="nucleotide sequence ID" value="NZ_JAMXFF010000007.1"/>
</dbReference>
<keyword evidence="2" id="KW-1185">Reference proteome</keyword>
<dbReference type="InterPro" id="IPR015943">
    <property type="entry name" value="WD40/YVTN_repeat-like_dom_sf"/>
</dbReference>
<comment type="caution">
    <text evidence="1">The sequence shown here is derived from an EMBL/GenBank/DDBJ whole genome shotgun (WGS) entry which is preliminary data.</text>
</comment>
<evidence type="ECO:0000313" key="2">
    <source>
        <dbReference type="Proteomes" id="UP001525890"/>
    </source>
</evidence>
<name>A0ABT2MMJ7_9CYAN</name>
<dbReference type="InterPro" id="IPR036322">
    <property type="entry name" value="WD40_repeat_dom_sf"/>
</dbReference>
<gene>
    <name evidence="1" type="ORF">NG799_06420</name>
</gene>
<dbReference type="Proteomes" id="UP001525890">
    <property type="component" value="Unassembled WGS sequence"/>
</dbReference>
<organism evidence="1 2">
    <name type="scientific">Laspinema palackyanum D2a</name>
    <dbReference type="NCBI Taxonomy" id="2953684"/>
    <lineage>
        <taxon>Bacteria</taxon>
        <taxon>Bacillati</taxon>
        <taxon>Cyanobacteriota</taxon>
        <taxon>Cyanophyceae</taxon>
        <taxon>Oscillatoriophycideae</taxon>
        <taxon>Oscillatoriales</taxon>
        <taxon>Laspinemataceae</taxon>
        <taxon>Laspinema</taxon>
        <taxon>Laspinema palackyanum</taxon>
    </lineage>
</organism>
<protein>
    <submittedName>
        <fullName evidence="1">Uncharacterized protein</fullName>
    </submittedName>
</protein>
<reference evidence="1 2" key="1">
    <citation type="journal article" date="2022" name="Front. Microbiol.">
        <title>High genomic differentiation and limited gene flow indicate recent cryptic speciation within the genus Laspinema (cyanobacteria).</title>
        <authorList>
            <person name="Stanojkovic A."/>
            <person name="Skoupy S."/>
            <person name="Skaloud P."/>
            <person name="Dvorak P."/>
        </authorList>
    </citation>
    <scope>NUCLEOTIDE SEQUENCE [LARGE SCALE GENOMIC DNA]</scope>
    <source>
        <strain evidence="1 2">D2a</strain>
    </source>
</reference>
<dbReference type="EMBL" id="JAMXFF010000007">
    <property type="protein sequence ID" value="MCT7965965.1"/>
    <property type="molecule type" value="Genomic_DNA"/>
</dbReference>
<dbReference type="Gene3D" id="2.130.10.10">
    <property type="entry name" value="YVTN repeat-like/Quinoprotein amine dehydrogenase"/>
    <property type="match status" value="1"/>
</dbReference>
<proteinExistence type="predicted"/>